<evidence type="ECO:0000313" key="1">
    <source>
        <dbReference type="EMBL" id="CDW43097.1"/>
    </source>
</evidence>
<dbReference type="AlphaFoldDB" id="A0A0K2UYZ9"/>
<organism evidence="1">
    <name type="scientific">Lepeophtheirus salmonis</name>
    <name type="common">Salmon louse</name>
    <name type="synonym">Caligus salmonis</name>
    <dbReference type="NCBI Taxonomy" id="72036"/>
    <lineage>
        <taxon>Eukaryota</taxon>
        <taxon>Metazoa</taxon>
        <taxon>Ecdysozoa</taxon>
        <taxon>Arthropoda</taxon>
        <taxon>Crustacea</taxon>
        <taxon>Multicrustacea</taxon>
        <taxon>Hexanauplia</taxon>
        <taxon>Copepoda</taxon>
        <taxon>Siphonostomatoida</taxon>
        <taxon>Caligidae</taxon>
        <taxon>Lepeophtheirus</taxon>
    </lineage>
</organism>
<accession>A0A0K2UYZ9</accession>
<dbReference type="EMBL" id="HACA01025736">
    <property type="protein sequence ID" value="CDW43097.1"/>
    <property type="molecule type" value="Transcribed_RNA"/>
</dbReference>
<name>A0A0K2UYZ9_LEPSM</name>
<sequence length="16" mass="2030">MIRLLWDFKSFSNFLL</sequence>
<protein>
    <submittedName>
        <fullName evidence="1">Uncharacterized protein</fullName>
    </submittedName>
</protein>
<proteinExistence type="predicted"/>
<reference evidence="1" key="1">
    <citation type="submission" date="2014-05" db="EMBL/GenBank/DDBJ databases">
        <authorList>
            <person name="Chronopoulou M."/>
        </authorList>
    </citation>
    <scope>NUCLEOTIDE SEQUENCE</scope>
    <source>
        <tissue evidence="1">Whole organism</tissue>
    </source>
</reference>